<dbReference type="InterPro" id="IPR036322">
    <property type="entry name" value="WD40_repeat_dom_sf"/>
</dbReference>
<dbReference type="AlphaFoldDB" id="A0AAX4JJT2"/>
<evidence type="ECO:0008006" key="6">
    <source>
        <dbReference type="Google" id="ProtNLM"/>
    </source>
</evidence>
<accession>A0AAX4JJT2</accession>
<dbReference type="GeneID" id="91090785"/>
<evidence type="ECO:0000313" key="4">
    <source>
        <dbReference type="EMBL" id="WWC85251.1"/>
    </source>
</evidence>
<feature type="repeat" description="WD" evidence="3">
    <location>
        <begin position="197"/>
        <end position="238"/>
    </location>
</feature>
<dbReference type="EMBL" id="CP144098">
    <property type="protein sequence ID" value="WWC85251.1"/>
    <property type="molecule type" value="Genomic_DNA"/>
</dbReference>
<dbReference type="Gene3D" id="2.130.10.10">
    <property type="entry name" value="YVTN repeat-like/Quinoprotein amine dehydrogenase"/>
    <property type="match status" value="1"/>
</dbReference>
<proteinExistence type="predicted"/>
<name>A0AAX4JJT2_9TREE</name>
<keyword evidence="5" id="KW-1185">Reference proteome</keyword>
<reference evidence="4 5" key="1">
    <citation type="submission" date="2024-01" db="EMBL/GenBank/DDBJ databases">
        <title>Comparative genomics of Cryptococcus and Kwoniella reveals pathogenesis evolution and contrasting modes of karyotype evolution via chromosome fusion or intercentromeric recombination.</title>
        <authorList>
            <person name="Coelho M.A."/>
            <person name="David-Palma M."/>
            <person name="Shea T."/>
            <person name="Bowers K."/>
            <person name="McGinley-Smith S."/>
            <person name="Mohammad A.W."/>
            <person name="Gnirke A."/>
            <person name="Yurkov A.M."/>
            <person name="Nowrousian M."/>
            <person name="Sun S."/>
            <person name="Cuomo C.A."/>
            <person name="Heitman J."/>
        </authorList>
    </citation>
    <scope>NUCLEOTIDE SEQUENCE [LARGE SCALE GENOMIC DNA]</scope>
    <source>
        <strain evidence="4 5">CBS 6074</strain>
    </source>
</reference>
<protein>
    <recommendedName>
        <fullName evidence="6">WD40 repeat-like protein</fullName>
    </recommendedName>
</protein>
<dbReference type="GO" id="GO:1990234">
    <property type="term" value="C:transferase complex"/>
    <property type="evidence" value="ECO:0007669"/>
    <property type="project" value="UniProtKB-ARBA"/>
</dbReference>
<evidence type="ECO:0000256" key="1">
    <source>
        <dbReference type="ARBA" id="ARBA00022574"/>
    </source>
</evidence>
<gene>
    <name evidence="4" type="ORF">L201_000113</name>
</gene>
<dbReference type="SMART" id="SM00320">
    <property type="entry name" value="WD40"/>
    <property type="match status" value="3"/>
</dbReference>
<organism evidence="4 5">
    <name type="scientific">Kwoniella dendrophila CBS 6074</name>
    <dbReference type="NCBI Taxonomy" id="1295534"/>
    <lineage>
        <taxon>Eukaryota</taxon>
        <taxon>Fungi</taxon>
        <taxon>Dikarya</taxon>
        <taxon>Basidiomycota</taxon>
        <taxon>Agaricomycotina</taxon>
        <taxon>Tremellomycetes</taxon>
        <taxon>Tremellales</taxon>
        <taxon>Cryptococcaceae</taxon>
        <taxon>Kwoniella</taxon>
    </lineage>
</organism>
<dbReference type="RefSeq" id="XP_066072014.1">
    <property type="nucleotide sequence ID" value="XM_066215917.1"/>
</dbReference>
<dbReference type="PANTHER" id="PTHR22847">
    <property type="entry name" value="WD40 REPEAT PROTEIN"/>
    <property type="match status" value="1"/>
</dbReference>
<dbReference type="PANTHER" id="PTHR22847:SF637">
    <property type="entry name" value="WD REPEAT DOMAIN 5B"/>
    <property type="match status" value="1"/>
</dbReference>
<dbReference type="PROSITE" id="PS00678">
    <property type="entry name" value="WD_REPEATS_1"/>
    <property type="match status" value="1"/>
</dbReference>
<dbReference type="PROSITE" id="PS50082">
    <property type="entry name" value="WD_REPEATS_2"/>
    <property type="match status" value="2"/>
</dbReference>
<keyword evidence="2" id="KW-0677">Repeat</keyword>
<dbReference type="InterPro" id="IPR015943">
    <property type="entry name" value="WD40/YVTN_repeat-like_dom_sf"/>
</dbReference>
<dbReference type="InterPro" id="IPR019775">
    <property type="entry name" value="WD40_repeat_CS"/>
</dbReference>
<evidence type="ECO:0000313" key="5">
    <source>
        <dbReference type="Proteomes" id="UP001355207"/>
    </source>
</evidence>
<dbReference type="Proteomes" id="UP001355207">
    <property type="component" value="Chromosome 1"/>
</dbReference>
<evidence type="ECO:0000256" key="3">
    <source>
        <dbReference type="PROSITE-ProRule" id="PRU00221"/>
    </source>
</evidence>
<sequence length="446" mass="49496">MSNSSEIQVENLAYIDIQHDALAVFDDVEQNVVLSEDIWISGYQIGETSIHGKAKVRVQEGGGSELIAREGVQVERISKTNFNVSIPKLSIRNCSVKFPKQVINPPYTKKTNLDAPLHINSLSLNPKKPHIVIGGPDGYCKILPISLNSKEKEVELKGHVGDVRDVKWFPSGEVILTASSDLSIRVYGKDGINPRTLRGHTRAITSIYIIGIGKTILSSSKDGTIRLWDISKSEEIQRWLIGTTSRRSIESMIIIENPSCVTALGLDASTEERVMILNVQEGIWIQPFSTTEKDKGWFIKTDESINSQLISISNKNDLLVCGYQNGLIEIIDLVRLRRPSQEEADSNSSITEQKGIGKIKRIRRNESPIYSLHLIQQSEFDYNLYIGTASGLPCCLGIKPNQDQNTFDVQVEEELAGWEAVGIETWDIGSDGSVWCAGGEGGVRRY</sequence>
<dbReference type="PROSITE" id="PS50294">
    <property type="entry name" value="WD_REPEATS_REGION"/>
    <property type="match status" value="2"/>
</dbReference>
<dbReference type="InterPro" id="IPR001680">
    <property type="entry name" value="WD40_rpt"/>
</dbReference>
<evidence type="ECO:0000256" key="2">
    <source>
        <dbReference type="ARBA" id="ARBA00022737"/>
    </source>
</evidence>
<dbReference type="SUPFAM" id="SSF50978">
    <property type="entry name" value="WD40 repeat-like"/>
    <property type="match status" value="1"/>
</dbReference>
<feature type="repeat" description="WD" evidence="3">
    <location>
        <begin position="156"/>
        <end position="187"/>
    </location>
</feature>
<keyword evidence="1 3" id="KW-0853">WD repeat</keyword>
<dbReference type="Pfam" id="PF00400">
    <property type="entry name" value="WD40"/>
    <property type="match status" value="2"/>
</dbReference>